<organism evidence="3 4">
    <name type="scientific">Halogeometricum rufum</name>
    <dbReference type="NCBI Taxonomy" id="553469"/>
    <lineage>
        <taxon>Archaea</taxon>
        <taxon>Methanobacteriati</taxon>
        <taxon>Methanobacteriota</taxon>
        <taxon>Stenosarchaea group</taxon>
        <taxon>Halobacteria</taxon>
        <taxon>Halobacteriales</taxon>
        <taxon>Haloferacaceae</taxon>
        <taxon>Halogeometricum</taxon>
    </lineage>
</organism>
<dbReference type="Proteomes" id="UP000198531">
    <property type="component" value="Unassembled WGS sequence"/>
</dbReference>
<dbReference type="Pfam" id="PF00582">
    <property type="entry name" value="Usp"/>
    <property type="match status" value="1"/>
</dbReference>
<name>A0A1I6GC61_9EURY</name>
<proteinExistence type="inferred from homology"/>
<keyword evidence="4" id="KW-1185">Reference proteome</keyword>
<dbReference type="CDD" id="cd00293">
    <property type="entry name" value="USP-like"/>
    <property type="match status" value="1"/>
</dbReference>
<evidence type="ECO:0000259" key="2">
    <source>
        <dbReference type="Pfam" id="PF00582"/>
    </source>
</evidence>
<evidence type="ECO:0000313" key="3">
    <source>
        <dbReference type="EMBL" id="SFR39657.1"/>
    </source>
</evidence>
<sequence length="140" mass="14896">MYDAILFPTDGSAGATRAFDHALELAEDQEATLHVLHVVDVLSPGASLHETIRERMVERGGSLVETLAAEGRERGVTVETAVREGDPAATIVDYASSEGVDVVVMPTHGRRELTKAVLGSVTDKVVRTGDVPVLVATFED</sequence>
<dbReference type="Gene3D" id="3.40.50.620">
    <property type="entry name" value="HUPs"/>
    <property type="match status" value="1"/>
</dbReference>
<dbReference type="InterPro" id="IPR006016">
    <property type="entry name" value="UspA"/>
</dbReference>
<dbReference type="OrthoDB" id="105697at2157"/>
<gene>
    <name evidence="3" type="ORF">SAMN04487947_0889</name>
</gene>
<dbReference type="EMBL" id="FOYT01000001">
    <property type="protein sequence ID" value="SFR39657.1"/>
    <property type="molecule type" value="Genomic_DNA"/>
</dbReference>
<protein>
    <submittedName>
        <fullName evidence="3">Nucleotide-binding universal stress protein, UspA family</fullName>
    </submittedName>
</protein>
<dbReference type="PRINTS" id="PR01438">
    <property type="entry name" value="UNVRSLSTRESS"/>
</dbReference>
<dbReference type="AlphaFoldDB" id="A0A1I6GC61"/>
<dbReference type="InterPro" id="IPR006015">
    <property type="entry name" value="Universal_stress_UspA"/>
</dbReference>
<dbReference type="InterPro" id="IPR014729">
    <property type="entry name" value="Rossmann-like_a/b/a_fold"/>
</dbReference>
<feature type="domain" description="UspA" evidence="2">
    <location>
        <begin position="1"/>
        <end position="135"/>
    </location>
</feature>
<dbReference type="SUPFAM" id="SSF52402">
    <property type="entry name" value="Adenine nucleotide alpha hydrolases-like"/>
    <property type="match status" value="1"/>
</dbReference>
<reference evidence="4" key="1">
    <citation type="submission" date="2016-10" db="EMBL/GenBank/DDBJ databases">
        <authorList>
            <person name="Varghese N."/>
            <person name="Submissions S."/>
        </authorList>
    </citation>
    <scope>NUCLEOTIDE SEQUENCE [LARGE SCALE GENOMIC DNA]</scope>
    <source>
        <strain evidence="4">CGMCC 1.7736</strain>
    </source>
</reference>
<evidence type="ECO:0000256" key="1">
    <source>
        <dbReference type="ARBA" id="ARBA00008791"/>
    </source>
</evidence>
<comment type="similarity">
    <text evidence="1">Belongs to the universal stress protein A family.</text>
</comment>
<dbReference type="PANTHER" id="PTHR46268">
    <property type="entry name" value="STRESS RESPONSE PROTEIN NHAX"/>
    <property type="match status" value="1"/>
</dbReference>
<dbReference type="PANTHER" id="PTHR46268:SF6">
    <property type="entry name" value="UNIVERSAL STRESS PROTEIN UP12"/>
    <property type="match status" value="1"/>
</dbReference>
<evidence type="ECO:0000313" key="4">
    <source>
        <dbReference type="Proteomes" id="UP000198531"/>
    </source>
</evidence>
<dbReference type="STRING" id="553469.SAMN04487947_0889"/>
<accession>A0A1I6GC61</accession>
<dbReference type="RefSeq" id="WP_089804951.1">
    <property type="nucleotide sequence ID" value="NZ_FOYT01000001.1"/>
</dbReference>